<feature type="compositionally biased region" description="Basic and acidic residues" evidence="1">
    <location>
        <begin position="1"/>
        <end position="18"/>
    </location>
</feature>
<comment type="caution">
    <text evidence="2">The sequence shown here is derived from an EMBL/GenBank/DDBJ whole genome shotgun (WGS) entry which is preliminary data.</text>
</comment>
<evidence type="ECO:0000313" key="2">
    <source>
        <dbReference type="EMBL" id="KAL3527890.1"/>
    </source>
</evidence>
<organism evidence="2 3">
    <name type="scientific">Cinchona calisaya</name>
    <dbReference type="NCBI Taxonomy" id="153742"/>
    <lineage>
        <taxon>Eukaryota</taxon>
        <taxon>Viridiplantae</taxon>
        <taxon>Streptophyta</taxon>
        <taxon>Embryophyta</taxon>
        <taxon>Tracheophyta</taxon>
        <taxon>Spermatophyta</taxon>
        <taxon>Magnoliopsida</taxon>
        <taxon>eudicotyledons</taxon>
        <taxon>Gunneridae</taxon>
        <taxon>Pentapetalae</taxon>
        <taxon>asterids</taxon>
        <taxon>lamiids</taxon>
        <taxon>Gentianales</taxon>
        <taxon>Rubiaceae</taxon>
        <taxon>Cinchonoideae</taxon>
        <taxon>Cinchoneae</taxon>
        <taxon>Cinchona</taxon>
    </lineage>
</organism>
<protein>
    <submittedName>
        <fullName evidence="2">Uncharacterized protein</fullName>
    </submittedName>
</protein>
<feature type="compositionally biased region" description="Polar residues" evidence="1">
    <location>
        <begin position="50"/>
        <end position="59"/>
    </location>
</feature>
<proteinExistence type="predicted"/>
<reference evidence="2 3" key="1">
    <citation type="submission" date="2024-11" db="EMBL/GenBank/DDBJ databases">
        <title>A near-complete genome assembly of Cinchona calisaya.</title>
        <authorList>
            <person name="Lian D.C."/>
            <person name="Zhao X.W."/>
            <person name="Wei L."/>
        </authorList>
    </citation>
    <scope>NUCLEOTIDE SEQUENCE [LARGE SCALE GENOMIC DNA]</scope>
    <source>
        <tissue evidence="2">Nenye</tissue>
    </source>
</reference>
<sequence>MQGKKLDDHGGKNSDHHGGHQQTLAAPKQNVEKRGKKKGATQIVEDSQDIPESSATCDNTAVKDISESLMVG</sequence>
<dbReference type="Proteomes" id="UP001630127">
    <property type="component" value="Unassembled WGS sequence"/>
</dbReference>
<accession>A0ABD3ABF9</accession>
<keyword evidence="3" id="KW-1185">Reference proteome</keyword>
<gene>
    <name evidence="2" type="ORF">ACH5RR_012546</name>
</gene>
<name>A0ABD3ABF9_9GENT</name>
<evidence type="ECO:0000256" key="1">
    <source>
        <dbReference type="SAM" id="MobiDB-lite"/>
    </source>
</evidence>
<dbReference type="AlphaFoldDB" id="A0ABD3ABF9"/>
<evidence type="ECO:0000313" key="3">
    <source>
        <dbReference type="Proteomes" id="UP001630127"/>
    </source>
</evidence>
<feature type="region of interest" description="Disordered" evidence="1">
    <location>
        <begin position="1"/>
        <end position="72"/>
    </location>
</feature>
<dbReference type="EMBL" id="JBJUIK010000005">
    <property type="protein sequence ID" value="KAL3527890.1"/>
    <property type="molecule type" value="Genomic_DNA"/>
</dbReference>